<dbReference type="Proteomes" id="UP001152888">
    <property type="component" value="Unassembled WGS sequence"/>
</dbReference>
<sequence length="220" mass="25263">MKLYVVLLCIAVVYAEEKESSSEELDLDFLEKFFSFKGNKHMKDARDIFNKTQEKCPNLKTDAEDVLKKVGECVVKIEMGSKTICQVIKEKIPKCSKPIIDLITPCVEEQHQYLVRLTFKMVQALMDQACNSTVEELLELFNPCVIDVEEEEENKFESCKRINEKMKDDLIPTKEEMCKLKSDGYDCMKELTKKCENPLTKKSSLDFAKVADDVLADMCA</sequence>
<evidence type="ECO:0000313" key="4">
    <source>
        <dbReference type="Proteomes" id="UP001152888"/>
    </source>
</evidence>
<protein>
    <submittedName>
        <fullName evidence="3">Uncharacterized protein</fullName>
    </submittedName>
</protein>
<comment type="caution">
    <text evidence="3">The sequence shown here is derived from an EMBL/GenBank/DDBJ whole genome shotgun (WGS) entry which is preliminary data.</text>
</comment>
<dbReference type="OrthoDB" id="6751616at2759"/>
<proteinExistence type="predicted"/>
<organism evidence="3 4">
    <name type="scientific">Acanthoscelides obtectus</name>
    <name type="common">Bean weevil</name>
    <name type="synonym">Bruchus obtectus</name>
    <dbReference type="NCBI Taxonomy" id="200917"/>
    <lineage>
        <taxon>Eukaryota</taxon>
        <taxon>Metazoa</taxon>
        <taxon>Ecdysozoa</taxon>
        <taxon>Arthropoda</taxon>
        <taxon>Hexapoda</taxon>
        <taxon>Insecta</taxon>
        <taxon>Pterygota</taxon>
        <taxon>Neoptera</taxon>
        <taxon>Endopterygota</taxon>
        <taxon>Coleoptera</taxon>
        <taxon>Polyphaga</taxon>
        <taxon>Cucujiformia</taxon>
        <taxon>Chrysomeloidea</taxon>
        <taxon>Chrysomelidae</taxon>
        <taxon>Bruchinae</taxon>
        <taxon>Bruchini</taxon>
        <taxon>Acanthoscelides</taxon>
    </lineage>
</organism>
<feature type="signal peptide" evidence="1">
    <location>
        <begin position="1"/>
        <end position="15"/>
    </location>
</feature>
<dbReference type="EMBL" id="CAKOFQ010007110">
    <property type="protein sequence ID" value="CAH1991374.1"/>
    <property type="molecule type" value="Genomic_DNA"/>
</dbReference>
<evidence type="ECO:0000256" key="1">
    <source>
        <dbReference type="SAM" id="SignalP"/>
    </source>
</evidence>
<keyword evidence="1" id="KW-0732">Signal</keyword>
<dbReference type="EMBL" id="CAKOFQ010008488">
    <property type="protein sequence ID" value="CAH2014389.1"/>
    <property type="molecule type" value="Genomic_DNA"/>
</dbReference>
<feature type="chain" id="PRO_5040652880" evidence="1">
    <location>
        <begin position="16"/>
        <end position="220"/>
    </location>
</feature>
<name>A0A9P0MJS5_ACAOB</name>
<gene>
    <name evidence="2" type="ORF">ACAOBT_LOCUS20216</name>
    <name evidence="3" type="ORF">ACAOBT_LOCUS34087</name>
</gene>
<accession>A0A9P0MJS5</accession>
<evidence type="ECO:0000313" key="3">
    <source>
        <dbReference type="EMBL" id="CAH2014389.1"/>
    </source>
</evidence>
<keyword evidence="4" id="KW-1185">Reference proteome</keyword>
<evidence type="ECO:0000313" key="2">
    <source>
        <dbReference type="EMBL" id="CAH1991374.1"/>
    </source>
</evidence>
<reference evidence="3" key="1">
    <citation type="submission" date="2022-03" db="EMBL/GenBank/DDBJ databases">
        <authorList>
            <person name="Sayadi A."/>
        </authorList>
    </citation>
    <scope>NUCLEOTIDE SEQUENCE</scope>
</reference>
<dbReference type="AlphaFoldDB" id="A0A9P0MJS5"/>